<dbReference type="RefSeq" id="WP_020887032.1">
    <property type="nucleotide sequence ID" value="NZ_ATHI01000026.1"/>
</dbReference>
<reference evidence="1 2" key="1">
    <citation type="journal article" date="2013" name="Genome Announc.">
        <title>Draft genome sequences for three mercury-methylating, sulfate-reducing bacteria.</title>
        <authorList>
            <person name="Brown S.D."/>
            <person name="Hurt R.A.Jr."/>
            <person name="Gilmour C.C."/>
            <person name="Elias D.A."/>
        </authorList>
    </citation>
    <scope>NUCLEOTIDE SEQUENCE [LARGE SCALE GENOMIC DNA]</scope>
    <source>
        <strain evidence="1 2">DSM 16529</strain>
    </source>
</reference>
<comment type="caution">
    <text evidence="1">The sequence shown here is derived from an EMBL/GenBank/DDBJ whole genome shotgun (WGS) entry which is preliminary data.</text>
</comment>
<evidence type="ECO:0000313" key="1">
    <source>
        <dbReference type="EMBL" id="EPR32897.1"/>
    </source>
</evidence>
<keyword evidence="2" id="KW-1185">Reference proteome</keyword>
<dbReference type="AlphaFoldDB" id="S7T715"/>
<accession>S7T715</accession>
<proteinExistence type="predicted"/>
<dbReference type="NCBIfam" id="NF045662">
    <property type="entry name" value="DVU0298_fam"/>
    <property type="match status" value="1"/>
</dbReference>
<sequence length="262" mass="28358">MAAPRLRRARERLREILVNDGWRRNLDEVFAWPAKTATGALHSFLVGGDALLRFRAAETFGLVTAALAQEKMEAARVVMRGLLWRMNEESGGIGWGAPEAMACCMAAHEGLAREYHAILLSYIHEHEGICHGIFVDNPLLRHGVLWGIARLAETRPDLVAKAVPDLLTVLDPARALEGREGTPEAPVCHDAAARGLVCLALSRLGVAGVRLPKRAVDAVAGIGNESGQVLVYRDDCLEQATVAALAREALNALERAPRTDEA</sequence>
<dbReference type="eggNOG" id="COG1413">
    <property type="taxonomic scope" value="Bacteria"/>
</dbReference>
<dbReference type="EMBL" id="ATHI01000026">
    <property type="protein sequence ID" value="EPR32897.1"/>
    <property type="molecule type" value="Genomic_DNA"/>
</dbReference>
<protein>
    <recommendedName>
        <fullName evidence="3">PBS lyase HEAT domain protein repeat-containing protein</fullName>
    </recommendedName>
</protein>
<gene>
    <name evidence="1" type="ORF">dsat_0338</name>
</gene>
<name>S7T715_9BACT</name>
<dbReference type="STRING" id="1121439.dsat_0338"/>
<evidence type="ECO:0008006" key="3">
    <source>
        <dbReference type="Google" id="ProtNLM"/>
    </source>
</evidence>
<dbReference type="Proteomes" id="UP000014975">
    <property type="component" value="Unassembled WGS sequence"/>
</dbReference>
<evidence type="ECO:0000313" key="2">
    <source>
        <dbReference type="Proteomes" id="UP000014975"/>
    </source>
</evidence>
<dbReference type="InterPro" id="IPR054701">
    <property type="entry name" value="DVU0298-like"/>
</dbReference>
<organism evidence="1 2">
    <name type="scientific">Alkalidesulfovibrio alkalitolerans DSM 16529</name>
    <dbReference type="NCBI Taxonomy" id="1121439"/>
    <lineage>
        <taxon>Bacteria</taxon>
        <taxon>Pseudomonadati</taxon>
        <taxon>Thermodesulfobacteriota</taxon>
        <taxon>Desulfovibrionia</taxon>
        <taxon>Desulfovibrionales</taxon>
        <taxon>Desulfovibrionaceae</taxon>
        <taxon>Alkalidesulfovibrio</taxon>
    </lineage>
</organism>
<dbReference type="OrthoDB" id="5430983at2"/>
<dbReference type="PATRIC" id="fig|1121439.3.peg.1687"/>